<dbReference type="KEGG" id="palb:EJC50_02000"/>
<evidence type="ECO:0008006" key="9">
    <source>
        <dbReference type="Google" id="ProtNLM"/>
    </source>
</evidence>
<dbReference type="Proteomes" id="UP000272528">
    <property type="component" value="Chromosome"/>
</dbReference>
<feature type="transmembrane region" description="Helical" evidence="6">
    <location>
        <begin position="87"/>
        <end position="107"/>
    </location>
</feature>
<evidence type="ECO:0000313" key="8">
    <source>
        <dbReference type="Proteomes" id="UP000272528"/>
    </source>
</evidence>
<feature type="transmembrane region" description="Helical" evidence="6">
    <location>
        <begin position="46"/>
        <end position="67"/>
    </location>
</feature>
<keyword evidence="5 6" id="KW-0472">Membrane</keyword>
<feature type="transmembrane region" description="Helical" evidence="6">
    <location>
        <begin position="348"/>
        <end position="367"/>
    </location>
</feature>
<feature type="transmembrane region" description="Helical" evidence="6">
    <location>
        <begin position="278"/>
        <end position="300"/>
    </location>
</feature>
<feature type="transmembrane region" description="Helical" evidence="6">
    <location>
        <begin position="170"/>
        <end position="186"/>
    </location>
</feature>
<dbReference type="PANTHER" id="PTHR30250:SF11">
    <property type="entry name" value="O-ANTIGEN TRANSPORTER-RELATED"/>
    <property type="match status" value="1"/>
</dbReference>
<name>A0A3Q8X1V2_9BACL</name>
<comment type="subcellular location">
    <subcellularLocation>
        <location evidence="1">Cell membrane</location>
        <topology evidence="1">Multi-pass membrane protein</topology>
    </subcellularLocation>
</comment>
<feature type="transmembrane region" description="Helical" evidence="6">
    <location>
        <begin position="320"/>
        <end position="341"/>
    </location>
</feature>
<proteinExistence type="predicted"/>
<reference evidence="8" key="1">
    <citation type="submission" date="2018-12" db="EMBL/GenBank/DDBJ databases">
        <title>Genome sequence of Peanibacillus sp.</title>
        <authorList>
            <person name="Subramani G."/>
            <person name="Srinivasan S."/>
            <person name="Kim M.K."/>
        </authorList>
    </citation>
    <scope>NUCLEOTIDE SEQUENCE [LARGE SCALE GENOMIC DNA]</scope>
    <source>
        <strain evidence="8">18JY67-1</strain>
    </source>
</reference>
<dbReference type="RefSeq" id="WP_126011828.1">
    <property type="nucleotide sequence ID" value="NZ_CP034437.1"/>
</dbReference>
<dbReference type="PANTHER" id="PTHR30250">
    <property type="entry name" value="PST FAMILY PREDICTED COLANIC ACID TRANSPORTER"/>
    <property type="match status" value="1"/>
</dbReference>
<sequence>MKEGKPIRKKFILDALLNIIAYAIPVIILQLIAFPIIGRELGNNQYGLVVTLVSLYTLLSLPFGNVLNNVRLLQNKDYESNGIKGDFNVLLAWSIVLSSLILMLGTIYYEGNFTFSSIALIVVISCLNLLREYLIVSFRINLNYKAILINNAILGFGYVIGIAVFYITGLWQMILIIGSGLSLIYITRNTNLLREGFTVTSLFKKIAYKSFVLFISVFLKNVLSYADKLLLFPLLGPTAVSIYYTATILGKIIAIMITPINSVMLSYLSKTEKISLKYFFSIFGLTGIIGGIGYLVTILISYRILSFLYPNWAADSMELIYITTASAILEVVASVLHPFLLRFSNINWQYLISGSNLIVYVLGATIFFNLYGLIGFCIGILVTNVFKLGLMIVIFIINYRNDSVRKIVREAAESV</sequence>
<evidence type="ECO:0000256" key="1">
    <source>
        <dbReference type="ARBA" id="ARBA00004651"/>
    </source>
</evidence>
<evidence type="ECO:0000256" key="2">
    <source>
        <dbReference type="ARBA" id="ARBA00022475"/>
    </source>
</evidence>
<evidence type="ECO:0000256" key="6">
    <source>
        <dbReference type="SAM" id="Phobius"/>
    </source>
</evidence>
<keyword evidence="2" id="KW-1003">Cell membrane</keyword>
<feature type="transmembrane region" description="Helical" evidence="6">
    <location>
        <begin position="206"/>
        <end position="223"/>
    </location>
</feature>
<evidence type="ECO:0000256" key="3">
    <source>
        <dbReference type="ARBA" id="ARBA00022692"/>
    </source>
</evidence>
<keyword evidence="4 6" id="KW-1133">Transmembrane helix</keyword>
<accession>A0A3Q8X1V2</accession>
<protein>
    <recommendedName>
        <fullName evidence="9">Flippase</fullName>
    </recommendedName>
</protein>
<feature type="transmembrane region" description="Helical" evidence="6">
    <location>
        <begin position="12"/>
        <end position="34"/>
    </location>
</feature>
<dbReference type="GO" id="GO:0005886">
    <property type="term" value="C:plasma membrane"/>
    <property type="evidence" value="ECO:0007669"/>
    <property type="project" value="UniProtKB-SubCell"/>
</dbReference>
<dbReference type="EMBL" id="CP034437">
    <property type="protein sequence ID" value="AZN38582.1"/>
    <property type="molecule type" value="Genomic_DNA"/>
</dbReference>
<dbReference type="OrthoDB" id="2678093at2"/>
<organism evidence="7 8">
    <name type="scientific">Paenibacillus albus</name>
    <dbReference type="NCBI Taxonomy" id="2495582"/>
    <lineage>
        <taxon>Bacteria</taxon>
        <taxon>Bacillati</taxon>
        <taxon>Bacillota</taxon>
        <taxon>Bacilli</taxon>
        <taxon>Bacillales</taxon>
        <taxon>Paenibacillaceae</taxon>
        <taxon>Paenibacillus</taxon>
    </lineage>
</organism>
<keyword evidence="8" id="KW-1185">Reference proteome</keyword>
<gene>
    <name evidence="7" type="ORF">EJC50_02000</name>
</gene>
<evidence type="ECO:0000256" key="4">
    <source>
        <dbReference type="ARBA" id="ARBA00022989"/>
    </source>
</evidence>
<dbReference type="AlphaFoldDB" id="A0A3Q8X1V2"/>
<feature type="transmembrane region" description="Helical" evidence="6">
    <location>
        <begin position="113"/>
        <end position="130"/>
    </location>
</feature>
<feature type="transmembrane region" description="Helical" evidence="6">
    <location>
        <begin position="243"/>
        <end position="266"/>
    </location>
</feature>
<evidence type="ECO:0000313" key="7">
    <source>
        <dbReference type="EMBL" id="AZN38582.1"/>
    </source>
</evidence>
<dbReference type="InterPro" id="IPR050833">
    <property type="entry name" value="Poly_Biosynth_Transport"/>
</dbReference>
<keyword evidence="3 6" id="KW-0812">Transmembrane</keyword>
<feature type="transmembrane region" description="Helical" evidence="6">
    <location>
        <begin position="373"/>
        <end position="399"/>
    </location>
</feature>
<evidence type="ECO:0000256" key="5">
    <source>
        <dbReference type="ARBA" id="ARBA00023136"/>
    </source>
</evidence>
<feature type="transmembrane region" description="Helical" evidence="6">
    <location>
        <begin position="142"/>
        <end position="164"/>
    </location>
</feature>